<organism evidence="1 2">
    <name type="scientific">Lentisphaera profundi</name>
    <dbReference type="NCBI Taxonomy" id="1658616"/>
    <lineage>
        <taxon>Bacteria</taxon>
        <taxon>Pseudomonadati</taxon>
        <taxon>Lentisphaerota</taxon>
        <taxon>Lentisphaeria</taxon>
        <taxon>Lentisphaerales</taxon>
        <taxon>Lentisphaeraceae</taxon>
        <taxon>Lentisphaera</taxon>
    </lineage>
</organism>
<evidence type="ECO:0000313" key="1">
    <source>
        <dbReference type="EMBL" id="WDE97841.1"/>
    </source>
</evidence>
<protein>
    <submittedName>
        <fullName evidence="1">Nucleotidyltransferase family protein</fullName>
    </submittedName>
</protein>
<sequence length="383" mass="45179">MTTLSESKEEQTLLNCLRDPQNYDFSTTYDFDKLQELCSYHRIRPQLYEMLKNNPSLPSEFRSYLKSHREQWAFRNLAFLAAAQQINTAFKDSHIDLLFYKGGLLSQAIYQDFSLRESSDLDIIVSPENLKEVTLILTELGYSLCRDNNLWNKELFISSDSEIEWFHPDKQITLDLHWRPNHPRTGLNFSFEDCLQHSQKLEIQNYSYPIMTEAFSFLVLSCHRVKSPQRRLCHLLDLIRLSEKDTFNWQELAQLSQHFQLEKVIAKTLISIQSVKPTWQTSTEIIRILPCNWKQLEQKTEDLQPVINIPALSLTRVAQAIRFLLYSTSNHYSIRKKISSSTFVFFHPSVQVMRQVLLPNKLRYLYPLIIPMIYLRMALTKSR</sequence>
<name>A0ABY7VYH3_9BACT</name>
<dbReference type="Pfam" id="PF14907">
    <property type="entry name" value="NTP_transf_5"/>
    <property type="match status" value="1"/>
</dbReference>
<keyword evidence="2" id="KW-1185">Reference proteome</keyword>
<dbReference type="RefSeq" id="WP_274152477.1">
    <property type="nucleotide sequence ID" value="NZ_CP117812.1"/>
</dbReference>
<evidence type="ECO:0000313" key="2">
    <source>
        <dbReference type="Proteomes" id="UP001214250"/>
    </source>
</evidence>
<dbReference type="Proteomes" id="UP001214250">
    <property type="component" value="Chromosome 2"/>
</dbReference>
<reference evidence="1 2" key="1">
    <citation type="submission" date="2023-02" db="EMBL/GenBank/DDBJ databases">
        <title>Genome sequence of Lentisphaera profundi SAORIC-696.</title>
        <authorList>
            <person name="Kim e."/>
            <person name="Cho J.-C."/>
            <person name="Choi A."/>
            <person name="Kang I."/>
        </authorList>
    </citation>
    <scope>NUCLEOTIDE SEQUENCE [LARGE SCALE GENOMIC DNA]</scope>
    <source>
        <strain evidence="1 2">SAORIC-696</strain>
    </source>
</reference>
<accession>A0ABY7VYH3</accession>
<dbReference type="InterPro" id="IPR039498">
    <property type="entry name" value="NTP_transf_5"/>
</dbReference>
<dbReference type="Gene3D" id="3.30.460.40">
    <property type="match status" value="1"/>
</dbReference>
<proteinExistence type="predicted"/>
<dbReference type="EMBL" id="CP117812">
    <property type="protein sequence ID" value="WDE97841.1"/>
    <property type="molecule type" value="Genomic_DNA"/>
</dbReference>
<gene>
    <name evidence="1" type="ORF">PQO03_18610</name>
</gene>